<feature type="compositionally biased region" description="Low complexity" evidence="1">
    <location>
        <begin position="94"/>
        <end position="111"/>
    </location>
</feature>
<dbReference type="OrthoDB" id="785602at2759"/>
<dbReference type="InterPro" id="IPR055780">
    <property type="entry name" value="DUF7356"/>
</dbReference>
<keyword evidence="2" id="KW-0812">Transmembrane</keyword>
<organism evidence="5 6">
    <name type="scientific">Morella rubra</name>
    <name type="common">Chinese bayberry</name>
    <dbReference type="NCBI Taxonomy" id="262757"/>
    <lineage>
        <taxon>Eukaryota</taxon>
        <taxon>Viridiplantae</taxon>
        <taxon>Streptophyta</taxon>
        <taxon>Embryophyta</taxon>
        <taxon>Tracheophyta</taxon>
        <taxon>Spermatophyta</taxon>
        <taxon>Magnoliopsida</taxon>
        <taxon>eudicotyledons</taxon>
        <taxon>Gunneridae</taxon>
        <taxon>Pentapetalae</taxon>
        <taxon>rosids</taxon>
        <taxon>fabids</taxon>
        <taxon>Fagales</taxon>
        <taxon>Myricaceae</taxon>
        <taxon>Morella</taxon>
    </lineage>
</organism>
<name>A0A6A1WH34_9ROSI</name>
<feature type="chain" id="PRO_5025546445" description="DUF7356 domain-containing protein" evidence="3">
    <location>
        <begin position="23"/>
        <end position="360"/>
    </location>
</feature>
<comment type="caution">
    <text evidence="5">The sequence shown here is derived from an EMBL/GenBank/DDBJ whole genome shotgun (WGS) entry which is preliminary data.</text>
</comment>
<protein>
    <recommendedName>
        <fullName evidence="4">DUF7356 domain-containing protein</fullName>
    </recommendedName>
</protein>
<dbReference type="EMBL" id="RXIC02000020">
    <property type="protein sequence ID" value="KAB1224639.1"/>
    <property type="molecule type" value="Genomic_DNA"/>
</dbReference>
<dbReference type="PANTHER" id="PTHR34200:SF2">
    <property type="entry name" value="TRANSMEMBRANE PROTEIN"/>
    <property type="match status" value="1"/>
</dbReference>
<feature type="compositionally biased region" description="Basic and acidic residues" evidence="1">
    <location>
        <begin position="131"/>
        <end position="141"/>
    </location>
</feature>
<feature type="domain" description="DUF7356" evidence="4">
    <location>
        <begin position="143"/>
        <end position="243"/>
    </location>
</feature>
<proteinExistence type="predicted"/>
<keyword evidence="2" id="KW-0472">Membrane</keyword>
<evidence type="ECO:0000256" key="1">
    <source>
        <dbReference type="SAM" id="MobiDB-lite"/>
    </source>
</evidence>
<dbReference type="Proteomes" id="UP000516437">
    <property type="component" value="Chromosome 2"/>
</dbReference>
<gene>
    <name evidence="5" type="ORF">CJ030_MR2G016979</name>
</gene>
<dbReference type="Pfam" id="PF24053">
    <property type="entry name" value="DUF7356"/>
    <property type="match status" value="1"/>
</dbReference>
<keyword evidence="3" id="KW-0732">Signal</keyword>
<feature type="signal peptide" evidence="3">
    <location>
        <begin position="1"/>
        <end position="22"/>
    </location>
</feature>
<feature type="compositionally biased region" description="Basic and acidic residues" evidence="1">
    <location>
        <begin position="113"/>
        <end position="122"/>
    </location>
</feature>
<reference evidence="5 6" key="1">
    <citation type="journal article" date="2019" name="Plant Biotechnol. J.">
        <title>The red bayberry genome and genetic basis of sex determination.</title>
        <authorList>
            <person name="Jia H.M."/>
            <person name="Jia H.J."/>
            <person name="Cai Q.L."/>
            <person name="Wang Y."/>
            <person name="Zhao H.B."/>
            <person name="Yang W.F."/>
            <person name="Wang G.Y."/>
            <person name="Li Y.H."/>
            <person name="Zhan D.L."/>
            <person name="Shen Y.T."/>
            <person name="Niu Q.F."/>
            <person name="Chang L."/>
            <person name="Qiu J."/>
            <person name="Zhao L."/>
            <person name="Xie H.B."/>
            <person name="Fu W.Y."/>
            <person name="Jin J."/>
            <person name="Li X.W."/>
            <person name="Jiao Y."/>
            <person name="Zhou C.C."/>
            <person name="Tu T."/>
            <person name="Chai C.Y."/>
            <person name="Gao J.L."/>
            <person name="Fan L.J."/>
            <person name="van de Weg E."/>
            <person name="Wang J.Y."/>
            <person name="Gao Z.S."/>
        </authorList>
    </citation>
    <scope>NUCLEOTIDE SEQUENCE [LARGE SCALE GENOMIC DNA]</scope>
    <source>
        <tissue evidence="5">Leaves</tissue>
    </source>
</reference>
<keyword evidence="6" id="KW-1185">Reference proteome</keyword>
<feature type="region of interest" description="Disordered" evidence="1">
    <location>
        <begin position="35"/>
        <end position="155"/>
    </location>
</feature>
<dbReference type="PANTHER" id="PTHR34200">
    <property type="entry name" value="DENTIN SIALOPHOSPHOPROTEIN-LIKE ISOFORM X1"/>
    <property type="match status" value="1"/>
</dbReference>
<evidence type="ECO:0000259" key="4">
    <source>
        <dbReference type="Pfam" id="PF24053"/>
    </source>
</evidence>
<feature type="compositionally biased region" description="Basic and acidic residues" evidence="1">
    <location>
        <begin position="57"/>
        <end position="73"/>
    </location>
</feature>
<evidence type="ECO:0000313" key="6">
    <source>
        <dbReference type="Proteomes" id="UP000516437"/>
    </source>
</evidence>
<feature type="transmembrane region" description="Helical" evidence="2">
    <location>
        <begin position="263"/>
        <end position="281"/>
    </location>
</feature>
<evidence type="ECO:0000256" key="3">
    <source>
        <dbReference type="SAM" id="SignalP"/>
    </source>
</evidence>
<sequence>MDKNAFLGVLFLFLIVADVSDASMLSNLRKLVGAAPTDDNATDVSSSPSPSPVPGNKKSDPNPKDGSKNREPEPPIPNNSAKVDPKGPPTELINNSNTTNSNNNEGSNGTNQQKKDGEKTENVQKANNTKDQQKKDEEKTENSQTVTSENCDGLSPKCKDQGNMTACIKSFRSAGTKELVILVQNGKEKALKVNLTVESTNHALEIPKHQTERVSFQLTHENSSKFVLDAGKGECVLRVDPPVAGNPFVRLPSFDKLLTPVNGAYLLILTLLVFGGTWTCCKCRKRRHQGGVPYQELEMGLPESVSSANVETAEGWDQVWDDDWDEDNAVKAPGGRLCMEAFLCKWHCTSRIFKQRWMGK</sequence>
<evidence type="ECO:0000313" key="5">
    <source>
        <dbReference type="EMBL" id="KAB1224639.1"/>
    </source>
</evidence>
<keyword evidence="2" id="KW-1133">Transmembrane helix</keyword>
<accession>A0A6A1WH34</accession>
<dbReference type="AlphaFoldDB" id="A0A6A1WH34"/>
<evidence type="ECO:0000256" key="2">
    <source>
        <dbReference type="SAM" id="Phobius"/>
    </source>
</evidence>